<reference evidence="2" key="1">
    <citation type="journal article" date="2019" name="Int. J. Syst. Evol. Microbiol.">
        <title>The Global Catalogue of Microorganisms (GCM) 10K type strain sequencing project: providing services to taxonomists for standard genome sequencing and annotation.</title>
        <authorList>
            <consortium name="The Broad Institute Genomics Platform"/>
            <consortium name="The Broad Institute Genome Sequencing Center for Infectious Disease"/>
            <person name="Wu L."/>
            <person name="Ma J."/>
        </authorList>
    </citation>
    <scope>NUCLEOTIDE SEQUENCE [LARGE SCALE GENOMIC DNA]</scope>
    <source>
        <strain evidence="2">CCM 7044</strain>
    </source>
</reference>
<protein>
    <submittedName>
        <fullName evidence="1">Uncharacterized protein</fullName>
    </submittedName>
</protein>
<evidence type="ECO:0000313" key="2">
    <source>
        <dbReference type="Proteomes" id="UP001597479"/>
    </source>
</evidence>
<accession>A0ABW5VSK7</accession>
<keyword evidence="2" id="KW-1185">Reference proteome</keyword>
<dbReference type="RefSeq" id="WP_377182584.1">
    <property type="nucleotide sequence ID" value="NZ_JBHUOG010000001.1"/>
</dbReference>
<gene>
    <name evidence="1" type="ORF">ACFS27_10335</name>
</gene>
<sequence length="86" mass="7754">MASAGERLGAPVAGRPAAPSITWIATVRVSASAEPAVVDVAVVEVGTGPELGGAGGVGGAGGAGGAGGGAARFSAAGWGVSGPSIQ</sequence>
<organism evidence="1 2">
    <name type="scientific">Promicromonospora vindobonensis</name>
    <dbReference type="NCBI Taxonomy" id="195748"/>
    <lineage>
        <taxon>Bacteria</taxon>
        <taxon>Bacillati</taxon>
        <taxon>Actinomycetota</taxon>
        <taxon>Actinomycetes</taxon>
        <taxon>Micrococcales</taxon>
        <taxon>Promicromonosporaceae</taxon>
        <taxon>Promicromonospora</taxon>
    </lineage>
</organism>
<evidence type="ECO:0000313" key="1">
    <source>
        <dbReference type="EMBL" id="MFD2793942.1"/>
    </source>
</evidence>
<name>A0ABW5VSK7_9MICO</name>
<dbReference type="Proteomes" id="UP001597479">
    <property type="component" value="Unassembled WGS sequence"/>
</dbReference>
<proteinExistence type="predicted"/>
<comment type="caution">
    <text evidence="1">The sequence shown here is derived from an EMBL/GenBank/DDBJ whole genome shotgun (WGS) entry which is preliminary data.</text>
</comment>
<dbReference type="EMBL" id="JBHUOG010000001">
    <property type="protein sequence ID" value="MFD2793942.1"/>
    <property type="molecule type" value="Genomic_DNA"/>
</dbReference>